<feature type="compositionally biased region" description="Basic and acidic residues" evidence="1">
    <location>
        <begin position="136"/>
        <end position="145"/>
    </location>
</feature>
<dbReference type="AlphaFoldDB" id="A0A4C1ZM68"/>
<dbReference type="EMBL" id="BGZK01001872">
    <property type="protein sequence ID" value="GBP87625.1"/>
    <property type="molecule type" value="Genomic_DNA"/>
</dbReference>
<keyword evidence="3" id="KW-1185">Reference proteome</keyword>
<proteinExistence type="predicted"/>
<gene>
    <name evidence="2" type="ORF">EVAR_99949_1</name>
</gene>
<reference evidence="2 3" key="1">
    <citation type="journal article" date="2019" name="Commun. Biol.">
        <title>The bagworm genome reveals a unique fibroin gene that provides high tensile strength.</title>
        <authorList>
            <person name="Kono N."/>
            <person name="Nakamura H."/>
            <person name="Ohtoshi R."/>
            <person name="Tomita M."/>
            <person name="Numata K."/>
            <person name="Arakawa K."/>
        </authorList>
    </citation>
    <scope>NUCLEOTIDE SEQUENCE [LARGE SCALE GENOMIC DNA]</scope>
</reference>
<name>A0A4C1ZM68_EUMVA</name>
<dbReference type="Proteomes" id="UP000299102">
    <property type="component" value="Unassembled WGS sequence"/>
</dbReference>
<evidence type="ECO:0000313" key="3">
    <source>
        <dbReference type="Proteomes" id="UP000299102"/>
    </source>
</evidence>
<organism evidence="2 3">
    <name type="scientific">Eumeta variegata</name>
    <name type="common">Bagworm moth</name>
    <name type="synonym">Eumeta japonica</name>
    <dbReference type="NCBI Taxonomy" id="151549"/>
    <lineage>
        <taxon>Eukaryota</taxon>
        <taxon>Metazoa</taxon>
        <taxon>Ecdysozoa</taxon>
        <taxon>Arthropoda</taxon>
        <taxon>Hexapoda</taxon>
        <taxon>Insecta</taxon>
        <taxon>Pterygota</taxon>
        <taxon>Neoptera</taxon>
        <taxon>Endopterygota</taxon>
        <taxon>Lepidoptera</taxon>
        <taxon>Glossata</taxon>
        <taxon>Ditrysia</taxon>
        <taxon>Tineoidea</taxon>
        <taxon>Psychidae</taxon>
        <taxon>Oiketicinae</taxon>
        <taxon>Eumeta</taxon>
    </lineage>
</organism>
<protein>
    <submittedName>
        <fullName evidence="2">Uncharacterized protein</fullName>
    </submittedName>
</protein>
<feature type="compositionally biased region" description="Basic residues" evidence="1">
    <location>
        <begin position="108"/>
        <end position="117"/>
    </location>
</feature>
<accession>A0A4C1ZM68</accession>
<sequence>MGCGRVPPPTPPRPGCAARPARHLGIRLCGRPTLIRSFTKRTKAFMRNTSDEIEPSLCPGLTWLKELPSFFHCLVGGPPTVATCGSTCKSRYYEGLNAPYTRAIPNAPRRKPHHPYISHRSPIGEGARAVGSPNPEIRDARENSRRWRSTAGTRVSSRVDGGKRGAPNGRAALRADYPATARCVRSVTNAVYDWQNAFVNVKRFTRHRYDVNIASTEGARARPFAT</sequence>
<comment type="caution">
    <text evidence="2">The sequence shown here is derived from an EMBL/GenBank/DDBJ whole genome shotgun (WGS) entry which is preliminary data.</text>
</comment>
<feature type="region of interest" description="Disordered" evidence="1">
    <location>
        <begin position="104"/>
        <end position="170"/>
    </location>
</feature>
<evidence type="ECO:0000256" key="1">
    <source>
        <dbReference type="SAM" id="MobiDB-lite"/>
    </source>
</evidence>
<evidence type="ECO:0000313" key="2">
    <source>
        <dbReference type="EMBL" id="GBP87625.1"/>
    </source>
</evidence>